<keyword evidence="1" id="KW-1185">Reference proteome</keyword>
<evidence type="ECO:0000313" key="2">
    <source>
        <dbReference type="WBParaSite" id="PEQ_0000420501-mRNA-1"/>
    </source>
</evidence>
<dbReference type="Proteomes" id="UP000887564">
    <property type="component" value="Unplaced"/>
</dbReference>
<accession>A0A914RD32</accession>
<sequence length="126" mass="14604">MMNEAEEVPFILSGKLAVKYKGREVEAMRSVAAAFQQRSLFDFNKTFRNFGIELKRDAIVKAHFHALSESMLEKDISRLIEPYSVSSCSSGRLSFHFLLRLPLRRDIVTRERINLRALLPFLLFPK</sequence>
<evidence type="ECO:0000313" key="1">
    <source>
        <dbReference type="Proteomes" id="UP000887564"/>
    </source>
</evidence>
<organism evidence="1 2">
    <name type="scientific">Parascaris equorum</name>
    <name type="common">Equine roundworm</name>
    <dbReference type="NCBI Taxonomy" id="6256"/>
    <lineage>
        <taxon>Eukaryota</taxon>
        <taxon>Metazoa</taxon>
        <taxon>Ecdysozoa</taxon>
        <taxon>Nematoda</taxon>
        <taxon>Chromadorea</taxon>
        <taxon>Rhabditida</taxon>
        <taxon>Spirurina</taxon>
        <taxon>Ascaridomorpha</taxon>
        <taxon>Ascaridoidea</taxon>
        <taxon>Ascarididae</taxon>
        <taxon>Parascaris</taxon>
    </lineage>
</organism>
<dbReference type="PANTHER" id="PTHR10678">
    <property type="entry name" value="26S PROTEASOME NON-ATPASE REGULATORY SUBUNIT 11/COP9 SIGNALOSOME COMPLEX SUBUNIT 2"/>
    <property type="match status" value="1"/>
</dbReference>
<reference evidence="2" key="1">
    <citation type="submission" date="2022-11" db="UniProtKB">
        <authorList>
            <consortium name="WormBaseParasite"/>
        </authorList>
    </citation>
    <scope>IDENTIFICATION</scope>
</reference>
<name>A0A914RD32_PAREQ</name>
<proteinExistence type="predicted"/>
<dbReference type="InterPro" id="IPR050871">
    <property type="entry name" value="26S_Proteasome/COP9_Components"/>
</dbReference>
<dbReference type="Gene3D" id="1.25.40.570">
    <property type="match status" value="1"/>
</dbReference>
<dbReference type="AlphaFoldDB" id="A0A914RD32"/>
<protein>
    <submittedName>
        <fullName evidence="2">Uncharacterized protein</fullName>
    </submittedName>
</protein>
<dbReference type="WBParaSite" id="PEQ_0000420501-mRNA-1">
    <property type="protein sequence ID" value="PEQ_0000420501-mRNA-1"/>
    <property type="gene ID" value="PEQ_0000420501"/>
</dbReference>